<dbReference type="InterPro" id="IPR025676">
    <property type="entry name" value="Clr5_dom"/>
</dbReference>
<reference evidence="3" key="1">
    <citation type="submission" date="2021-03" db="EMBL/GenBank/DDBJ databases">
        <title>Revisited historic fungal species revealed as producer of novel bioactive compounds through whole genome sequencing and comparative genomics.</title>
        <authorList>
            <person name="Vignolle G.A."/>
            <person name="Hochenegger N."/>
            <person name="Mach R.L."/>
            <person name="Mach-Aigner A.R."/>
            <person name="Javad Rahimi M."/>
            <person name="Salim K.A."/>
            <person name="Chan C.M."/>
            <person name="Lim L.B.L."/>
            <person name="Cai F."/>
            <person name="Druzhinina I.S."/>
            <person name="U'Ren J.M."/>
            <person name="Derntl C."/>
        </authorList>
    </citation>
    <scope>NUCLEOTIDE SEQUENCE</scope>
    <source>
        <strain evidence="3">TUCIM 5799</strain>
    </source>
</reference>
<feature type="compositionally biased region" description="Polar residues" evidence="1">
    <location>
        <begin position="1"/>
        <end position="18"/>
    </location>
</feature>
<dbReference type="InterPro" id="IPR011990">
    <property type="entry name" value="TPR-like_helical_dom_sf"/>
</dbReference>
<sequence length="482" mass="54926">MSQATEHPANPTRQTQKCGATAGPSAREWEENRAAITELYAKMRWEDMDKVMREKYDFHASKRMYNQRFRTWGIQKYLKTSDKRQLLQEAGGGSLKRLGELSRQGKVDAGKYKKTLRWHRSVHPSPSRPLEVDDATCQLEYILKSLRDYHHWVAEPGNADASRILVTDLEPSRESSNLWYGISLGVTHLVEAEQSVERSDRAFSMLRQVGFVAAPAMLARPLDFIGDLFVEMTSPKSPSWSEPRRLILRLFNQEAIRVFSTEHPIAIICREMQKTENLQEVANRSLDCMSDLVTKLWGEHHVLSFKVRTANFMLALKSSELVAAERMARQLLAMSQEIWGPASQQVRLAKKRLGHVYFAVNEKAFKINGPDIKAAQNGLNLFHEVLSHPVGRNDVSATGYSEDDTTLSTMGDIAWIHHRLAQHGQVLYWYERAIGLAKRLHGPGAVVTTYVGNKLVSKLKEMGRHEDAKLWEASISQYEQTR</sequence>
<dbReference type="OrthoDB" id="5308957at2759"/>
<comment type="caution">
    <text evidence="3">The sequence shown here is derived from an EMBL/GenBank/DDBJ whole genome shotgun (WGS) entry which is preliminary data.</text>
</comment>
<evidence type="ECO:0000313" key="4">
    <source>
        <dbReference type="Proteomes" id="UP000829685"/>
    </source>
</evidence>
<dbReference type="PANTHER" id="PTHR38788">
    <property type="entry name" value="CLR5 DOMAIN-CONTAINING PROTEIN"/>
    <property type="match status" value="1"/>
</dbReference>
<organism evidence="3 4">
    <name type="scientific">Neoarthrinium moseri</name>
    <dbReference type="NCBI Taxonomy" id="1658444"/>
    <lineage>
        <taxon>Eukaryota</taxon>
        <taxon>Fungi</taxon>
        <taxon>Dikarya</taxon>
        <taxon>Ascomycota</taxon>
        <taxon>Pezizomycotina</taxon>
        <taxon>Sordariomycetes</taxon>
        <taxon>Xylariomycetidae</taxon>
        <taxon>Amphisphaeriales</taxon>
        <taxon>Apiosporaceae</taxon>
        <taxon>Neoarthrinium</taxon>
    </lineage>
</organism>
<evidence type="ECO:0000259" key="2">
    <source>
        <dbReference type="Pfam" id="PF14420"/>
    </source>
</evidence>
<dbReference type="AlphaFoldDB" id="A0A9Q0AII7"/>
<dbReference type="Gene3D" id="1.25.40.10">
    <property type="entry name" value="Tetratricopeptide repeat domain"/>
    <property type="match status" value="1"/>
</dbReference>
<name>A0A9Q0AII7_9PEZI</name>
<gene>
    <name evidence="3" type="ORF">JX265_013629</name>
</gene>
<keyword evidence="4" id="KW-1185">Reference proteome</keyword>
<evidence type="ECO:0000313" key="3">
    <source>
        <dbReference type="EMBL" id="KAI1849514.1"/>
    </source>
</evidence>
<feature type="domain" description="Clr5" evidence="2">
    <location>
        <begin position="26"/>
        <end position="76"/>
    </location>
</feature>
<dbReference type="Proteomes" id="UP000829685">
    <property type="component" value="Unassembled WGS sequence"/>
</dbReference>
<dbReference type="EMBL" id="JAFIMR010000077">
    <property type="protein sequence ID" value="KAI1849514.1"/>
    <property type="molecule type" value="Genomic_DNA"/>
</dbReference>
<evidence type="ECO:0000256" key="1">
    <source>
        <dbReference type="SAM" id="MobiDB-lite"/>
    </source>
</evidence>
<accession>A0A9Q0AII7</accession>
<feature type="region of interest" description="Disordered" evidence="1">
    <location>
        <begin position="1"/>
        <end position="27"/>
    </location>
</feature>
<protein>
    <recommendedName>
        <fullName evidence="2">Clr5 domain-containing protein</fullName>
    </recommendedName>
</protein>
<dbReference type="Pfam" id="PF14420">
    <property type="entry name" value="Clr5"/>
    <property type="match status" value="1"/>
</dbReference>
<proteinExistence type="predicted"/>
<dbReference type="PANTHER" id="PTHR38788:SF3">
    <property type="entry name" value="CLR5 DOMAIN-CONTAINING PROTEIN"/>
    <property type="match status" value="1"/>
</dbReference>